<organism evidence="7 8">
    <name type="scientific">Arthrobacter phage CallinAllBarbz</name>
    <dbReference type="NCBI Taxonomy" id="3077790"/>
    <lineage>
        <taxon>Viruses</taxon>
        <taxon>Duplodnaviria</taxon>
        <taxon>Heunggongvirae</taxon>
        <taxon>Uroviricota</taxon>
        <taxon>Caudoviricetes</taxon>
        <taxon>Casidaviridae</taxon>
        <taxon>Baileybluvirus</taxon>
        <taxon>Baileybluvirus callinallbarbz</taxon>
    </lineage>
</organism>
<feature type="transmembrane region" description="Helical" evidence="4">
    <location>
        <begin position="569"/>
        <end position="597"/>
    </location>
</feature>
<keyword evidence="2" id="KW-0929">Antimicrobial</keyword>
<evidence type="ECO:0000259" key="6">
    <source>
        <dbReference type="Pfam" id="PF20155"/>
    </source>
</evidence>
<dbReference type="InterPro" id="IPR013491">
    <property type="entry name" value="Tape_meas_N"/>
</dbReference>
<evidence type="ECO:0000256" key="1">
    <source>
        <dbReference type="ARBA" id="ARBA00022465"/>
    </source>
</evidence>
<dbReference type="SUPFAM" id="SSF51261">
    <property type="entry name" value="Duplicated hybrid motif"/>
    <property type="match status" value="1"/>
</dbReference>
<keyword evidence="1" id="KW-1245">Viral tail assembly</keyword>
<feature type="transmembrane region" description="Helical" evidence="4">
    <location>
        <begin position="409"/>
        <end position="427"/>
    </location>
</feature>
<keyword evidence="1" id="KW-1188">Viral release from host cell</keyword>
<dbReference type="PANTHER" id="PTHR21666">
    <property type="entry name" value="PEPTIDASE-RELATED"/>
    <property type="match status" value="1"/>
</dbReference>
<keyword evidence="4" id="KW-0812">Transmembrane</keyword>
<name>A0AA96HD79_9CAUD</name>
<dbReference type="PANTHER" id="PTHR21666:SF270">
    <property type="entry name" value="MUREIN HYDROLASE ACTIVATOR ENVC"/>
    <property type="match status" value="1"/>
</dbReference>
<protein>
    <submittedName>
        <fullName evidence="7">Tape measure protein</fullName>
    </submittedName>
</protein>
<dbReference type="NCBIfam" id="TIGR02675">
    <property type="entry name" value="tape_meas_nterm"/>
    <property type="match status" value="1"/>
</dbReference>
<reference evidence="8" key="1">
    <citation type="submission" date="2024-05" db="EMBL/GenBank/DDBJ databases">
        <authorList>
            <person name="Garin V.P."/>
            <person name="Arshad I."/>
            <person name="Mak A."/>
            <person name="Orr M.A."/>
            <person name="Cho C."/>
            <person name="Kyla G.P."/>
            <person name="Liu J."/>
            <person name="Peri J.N."/>
            <person name="Esherick S.A."/>
            <person name="Shera S."/>
            <person name="Suani E."/>
            <person name="Faulkner C."/>
            <person name="Bonthala P."/>
            <person name="Wong M.A."/>
            <person name="Yao J."/>
            <person name="Santaolaya C."/>
            <person name="Santos E.A."/>
            <person name="Qin K."/>
            <person name="Yang E."/>
            <person name="Shao S.B."/>
            <person name="Moore J.P."/>
            <person name="Mathkour Y.H."/>
            <person name="Gallagher H.R."/>
            <person name="White L.T."/>
            <person name="Givan S.V."/>
            <person name="Chan R.W."/>
            <person name="Infante A."/>
            <person name="Anand S."/>
            <person name="Almeida T.I."/>
            <person name="De G.A."/>
            <person name="Trinh U.L."/>
            <person name="Bhatt K."/>
            <person name="Sanoyca A.J."/>
            <person name="Chong T."/>
            <person name="Liu R."/>
            <person name="Liang E."/>
            <person name="Castellanos S."/>
            <person name="Chang A.P."/>
            <person name="Stephenson J.C."/>
            <person name="Zorawik M."/>
            <person name="Garza D.R."/>
            <person name="Reddi K."/>
            <person name="Bouklas T."/>
            <person name="Freise A.C."/>
            <person name="Klyczek K."/>
            <person name="Ko C."/>
            <person name="Russell D.A."/>
            <person name="Jacobs-Sera D."/>
            <person name="Hatfull G.F."/>
        </authorList>
    </citation>
    <scope>NUCLEOTIDE SEQUENCE [LARGE SCALE GENOMIC DNA]</scope>
</reference>
<dbReference type="InterPro" id="IPR011055">
    <property type="entry name" value="Dup_hybrid_motif"/>
</dbReference>
<dbReference type="Pfam" id="PF01551">
    <property type="entry name" value="Peptidase_M23"/>
    <property type="match status" value="1"/>
</dbReference>
<evidence type="ECO:0000256" key="3">
    <source>
        <dbReference type="ARBA" id="ARBA00022638"/>
    </source>
</evidence>
<dbReference type="Proteomes" id="UP001303520">
    <property type="component" value="Segment"/>
</dbReference>
<feature type="domain" description="Tape measure protein N-terminal" evidence="6">
    <location>
        <begin position="72"/>
        <end position="246"/>
    </location>
</feature>
<proteinExistence type="predicted"/>
<keyword evidence="4" id="KW-1133">Transmembrane helix</keyword>
<keyword evidence="3" id="KW-0081">Bacteriolytic enzyme</keyword>
<dbReference type="Gene3D" id="1.10.530.10">
    <property type="match status" value="1"/>
</dbReference>
<feature type="domain" description="M23ase beta-sheet core" evidence="5">
    <location>
        <begin position="859"/>
        <end position="956"/>
    </location>
</feature>
<gene>
    <name evidence="7" type="primary">15</name>
    <name evidence="7" type="ORF">SEA_CALLINALLBARBZ_15</name>
</gene>
<keyword evidence="4" id="KW-0472">Membrane</keyword>
<dbReference type="CDD" id="cd12797">
    <property type="entry name" value="M23_peptidase"/>
    <property type="match status" value="1"/>
</dbReference>
<evidence type="ECO:0000259" key="5">
    <source>
        <dbReference type="Pfam" id="PF01551"/>
    </source>
</evidence>
<evidence type="ECO:0000256" key="2">
    <source>
        <dbReference type="ARBA" id="ARBA00022529"/>
    </source>
</evidence>
<dbReference type="Gene3D" id="2.70.70.10">
    <property type="entry name" value="Glucose Permease (Domain IIA)"/>
    <property type="match status" value="1"/>
</dbReference>
<dbReference type="Pfam" id="PF20155">
    <property type="entry name" value="TMP_3"/>
    <property type="match status" value="1"/>
</dbReference>
<dbReference type="GO" id="GO:0031640">
    <property type="term" value="P:killing of cells of another organism"/>
    <property type="evidence" value="ECO:0007669"/>
    <property type="project" value="UniProtKB-KW"/>
</dbReference>
<dbReference type="GO" id="GO:0004222">
    <property type="term" value="F:metalloendopeptidase activity"/>
    <property type="evidence" value="ECO:0007669"/>
    <property type="project" value="TreeGrafter"/>
</dbReference>
<keyword evidence="8" id="KW-1185">Reference proteome</keyword>
<feature type="transmembrane region" description="Helical" evidence="4">
    <location>
        <begin position="464"/>
        <end position="486"/>
    </location>
</feature>
<evidence type="ECO:0000313" key="7">
    <source>
        <dbReference type="EMBL" id="WNN93665.1"/>
    </source>
</evidence>
<feature type="transmembrane region" description="Helical" evidence="4">
    <location>
        <begin position="536"/>
        <end position="557"/>
    </location>
</feature>
<feature type="transmembrane region" description="Helical" evidence="4">
    <location>
        <begin position="507"/>
        <end position="530"/>
    </location>
</feature>
<evidence type="ECO:0000313" key="8">
    <source>
        <dbReference type="Proteomes" id="UP001303520"/>
    </source>
</evidence>
<dbReference type="EMBL" id="OR553891">
    <property type="protein sequence ID" value="WNN93665.1"/>
    <property type="molecule type" value="Genomic_DNA"/>
</dbReference>
<evidence type="ECO:0000256" key="4">
    <source>
        <dbReference type="SAM" id="Phobius"/>
    </source>
</evidence>
<accession>A0AA96HD79</accession>
<dbReference type="InterPro" id="IPR016047">
    <property type="entry name" value="M23ase_b-sheet_dom"/>
</dbReference>
<dbReference type="GO" id="GO:0042742">
    <property type="term" value="P:defense response to bacterium"/>
    <property type="evidence" value="ECO:0007669"/>
    <property type="project" value="UniProtKB-KW"/>
</dbReference>
<sequence>MANTELATAYVSILPSTRGFVPSLSKQLGGAGGAVEKSGSSLGARFTKGLKVSAAAAGLAVGGLLTKAIQGGFKRLTSIENAEAKLSGLGHSAKGVEAIMKDALNSVRGTAFGMDEAASVAASTVAAGIKPGKELEGVLKLVADAATIGGSSMGEMGAIFNKVASSNKIQGEVIAQLSDRGIPIIQLLGKQLGTTAEETVALASKGKINFETFRKAMEDGMGGAALKSGDTTVGAFKNMNAALSRFGVTLLEKVFPYVGPAFKAATDAIDTASQKVGPILDTIAGGIEGVFKLLINGDFTKGFREAFNVEEDHPLVDFLFNVREGAIGVYEILAKGDFSGILREAFGIEEDHPLVDFLFNVREGVNGIGDWTKTVLLPALKDFGDWVTGTGIPALRDFAKWIWDNRETLGTIATVIGVIVLPALVRWGIQSLVSAAQSVAAWAMARTASSRSAIAFVIDTYKIIAGWVAMGLAALKSGAETVAIWAMYRIESAKAAAAMVASKARVVASWIAMSAAAVASGIKTGAVWTGQIIKQAALGAASFAVTAAKVVGGWLLMGTQSLIHGARMAAAWVIGLGPIAWVTAAVIAIAALIIANWDKISGWTKKAWGAVGDAMGKFGNWAKTTFAAGITWLHDKLFKPVWDKIQLVTKIATLGAQVLMGKLSSWVRNTFGPAFTWLHDKIIKPVWDKVGRVIKGVWDNTLGPVFDVLKNVVKGDIPGAFESAKKAIDKHWTALKKIASGPIDFVINTVVNKGLIGNVNKIAGKLGLPTLPEVSFKGFDTGGYTGPGHKHKVAGVVHAGELVVKKSTTQKLRQRFGLSALNRFNETGELPGYASGGLVKRPVGGRVTSGFGASRGAYPHAGIDFAVPTGTPVRAAMAGTVIRAAWNAVAGRSGIGMLLRHEGGRNTYYGHLSSLVAKVGDFVRQGQVIAKSGNTGRSTGPHLHFETWSGGKPLNPASFLAGNLLPQGVEGGDGGGLFEKLFAPFVGIKDKLLGQFKDKFPGAATFVDMAGGVASKMLTSIPDLIRDKLGALVDGAKQWVGDRWNDTKSLANKSVVRGLAASYGWGGGDQWNALSSIIGKESGWSTKAANPSSSARGLFQKMTSIHGPIEKTAFGQAKWGLNYIKSRYGDPVRAWDHWQRHNSYADGGLVTPTLYDGGGWLRDTGGPQLIDHQRRKPDAVLTNEEWRSMHRIAEGVADTEPTIHIGQVIIPASDLAELKTVTDFVDTLRRKARQK</sequence>
<dbReference type="InterPro" id="IPR050570">
    <property type="entry name" value="Cell_wall_metabolism_enzyme"/>
</dbReference>
<dbReference type="GO" id="GO:0098003">
    <property type="term" value="P:viral tail assembly"/>
    <property type="evidence" value="ECO:0007669"/>
    <property type="project" value="UniProtKB-KW"/>
</dbReference>